<dbReference type="Proteomes" id="UP000235584">
    <property type="component" value="Chromosome"/>
</dbReference>
<accession>A0A2K9NQB4</accession>
<protein>
    <recommendedName>
        <fullName evidence="1">DUF6973 domain-containing protein</fullName>
    </recommendedName>
</protein>
<dbReference type="Pfam" id="PF22322">
    <property type="entry name" value="DUF6973"/>
    <property type="match status" value="1"/>
</dbReference>
<feature type="domain" description="DUF6973" evidence="1">
    <location>
        <begin position="44"/>
        <end position="127"/>
    </location>
</feature>
<dbReference type="KEGG" id="bsto:C0V70_06145"/>
<evidence type="ECO:0000313" key="3">
    <source>
        <dbReference type="Proteomes" id="UP000235584"/>
    </source>
</evidence>
<keyword evidence="3" id="KW-1185">Reference proteome</keyword>
<reference evidence="2 3" key="1">
    <citation type="submission" date="2018-01" db="EMBL/GenBank/DDBJ databases">
        <title>Complete genome sequence of Bacteriovorax stolpii DSM12778.</title>
        <authorList>
            <person name="Tang B."/>
            <person name="Chang J."/>
        </authorList>
    </citation>
    <scope>NUCLEOTIDE SEQUENCE [LARGE SCALE GENOMIC DNA]</scope>
    <source>
        <strain evidence="2 3">DSM 12778</strain>
    </source>
</reference>
<organism evidence="2 3">
    <name type="scientific">Bacteriovorax stolpii</name>
    <name type="common">Bdellovibrio stolpii</name>
    <dbReference type="NCBI Taxonomy" id="960"/>
    <lineage>
        <taxon>Bacteria</taxon>
        <taxon>Pseudomonadati</taxon>
        <taxon>Bdellovibrionota</taxon>
        <taxon>Bacteriovoracia</taxon>
        <taxon>Bacteriovoracales</taxon>
        <taxon>Bacteriovoracaceae</taxon>
        <taxon>Bacteriovorax</taxon>
    </lineage>
</organism>
<dbReference type="AlphaFoldDB" id="A0A2K9NQB4"/>
<evidence type="ECO:0000259" key="1">
    <source>
        <dbReference type="Pfam" id="PF22322"/>
    </source>
</evidence>
<dbReference type="RefSeq" id="WP_102242990.1">
    <property type="nucleotide sequence ID" value="NZ_CP025704.1"/>
</dbReference>
<proteinExistence type="predicted"/>
<gene>
    <name evidence="2" type="ORF">C0V70_06145</name>
</gene>
<dbReference type="EMBL" id="CP025704">
    <property type="protein sequence ID" value="AUN97697.1"/>
    <property type="molecule type" value="Genomic_DNA"/>
</dbReference>
<evidence type="ECO:0000313" key="2">
    <source>
        <dbReference type="EMBL" id="AUN97697.1"/>
    </source>
</evidence>
<dbReference type="OrthoDB" id="9811333at2"/>
<name>A0A2K9NQB4_BACTC</name>
<dbReference type="InterPro" id="IPR054246">
    <property type="entry name" value="DUF6973"/>
</dbReference>
<sequence length="217" mass="24620">MIKLYILGLKATCENEAYEFADRFIRKLPRKNDGAFDLSSGEFYDNDIDAIRHAYTSGIFTQEYGEKITELLGDMNELVPFGGNSSSNSPNSKNMDLWNNRIGRKIGLKTSGKLKLFKLILKALKNGDLIIDPENDSRINEVSSSKINIKNKVFVVKESKKGKNLLYFDFEKSLILSRSEFISEIKTGNYPFYEIRVVKGDETPVSKKDKNIPNNLG</sequence>